<sequence>MSYVVVGKVHRSNKTVGARGVSPALREALRLVRDAWPDPSQSCSCFRPGGTTSGDTGTGTTGDEMERGVWPGGVGASPGLLRRRYSMPETIMRKYRLAQQRSELEDSGEASSSSAGIPRSACGACCSSRSARRDPMRKSALMRMWGRACACTCVMPPRCSCATTRSLGASRCELRPRSPRCLTPVNPIRLPSTPLNNRQSTYNSPPRYDLSSSSDRPEHTTVSSDTQNFTSQSDKSYAGGTKVELITNHNVSDVSSLTDSSETYSTSLLTAKEKESHAKYHSLLSSGSPLEGGLSARSGSVQNNESDVLPYDQPLSIETQKYDILEIVVSETMNVRSMPPITSETTENIPSPIRHLSKNRKTQNINIDEYVSNILVESLNSLTGQLESMNASMGNDKKLNIVEKEIKVKLQNTGVNTIVHLSPTSNNQIIFGNEELCHSEERLKNENLCLNSSCLMRDSAFSFESNNNNLTSPESIKDNNCNQQFQKSLHAHPENLSSVTNNDSFNKSILQQIQKLFKDEFQRNEHNLSKPSVSDIPEISHVEISNVDVYLNDNDAYPEAETIEIQTQNDKEDAEMLGGVGAANYYKEIKEPTLVPRFSALPHSDSMEVNTSSSEDADMLGSECASLVDSLDDPNSPRSLLLRRAHNKRSELVRSSIDVLDLLPENVSQNENHSPKEKGEAFFIRIKDDDCDCEKENIIVADHMPETIKQRLYRRHRKREQRMECVRRSKVKQMKIDVMKQRLNENYRAKKEMEKECTAIVNALIDDVIGKIAQDEYKCMKIKQRTNKSDDVLKRKKDIGESSKVNKTKVVHSHSCSEYRNLKQPQSSEKSNRDKSSRHLQLPPTPVEQRPKRIYQKSEIHDGNKCIEILEILEYVNSSQSSSETTNSDENHNNFLLRNKKSRIPVPVYERFERLPRNTSQKKYKNGRLPSTLAREKNDKTKHLLASMLLDAFAEDTTGDPARRAPVALDPPVRSNSLRFQNHFDIIPEEKSSLSMESTGDDTAVRRASAPRLEMNLPIESDYKDRRQSPKTSARHLKSAGTSPMSDWQQAQKDVGTATSPMPRTRDVGDPAGNEIRKSVTTQCDEPRRNVQRELLRSRERNIKSHSCLKNTAVKEIARERRRKCEREKDRSGRMRGGCGCDQCEESGSSSESSGTPLCSGAWRAARRRRARQGDWAVTVAGSCAAALPNDVEMRLRFPDASTQRYAQHTQGSPPRPHVHCDKNNSCPVEHIRTRRHSEEPPRLTLTVRKEASDSSVLASKSMKKSHDLLPELHETFRASRTNTKSSLKTRRGCSPHCWLPDGDFTSIRAREGLSVSGNAIVPEQKPRVPTMSERDLTRLYTPRRRFSYLRS</sequence>
<feature type="region of interest" description="Disordered" evidence="1">
    <location>
        <begin position="42"/>
        <end position="73"/>
    </location>
</feature>
<feature type="compositionally biased region" description="Polar residues" evidence="1">
    <location>
        <begin position="297"/>
        <end position="306"/>
    </location>
</feature>
<evidence type="ECO:0000313" key="2">
    <source>
        <dbReference type="EMBL" id="CAK1546838.1"/>
    </source>
</evidence>
<feature type="compositionally biased region" description="Polar residues" evidence="1">
    <location>
        <begin position="1040"/>
        <end position="1062"/>
    </location>
</feature>
<organism evidence="2 3">
    <name type="scientific">Leptosia nina</name>
    <dbReference type="NCBI Taxonomy" id="320188"/>
    <lineage>
        <taxon>Eukaryota</taxon>
        <taxon>Metazoa</taxon>
        <taxon>Ecdysozoa</taxon>
        <taxon>Arthropoda</taxon>
        <taxon>Hexapoda</taxon>
        <taxon>Insecta</taxon>
        <taxon>Pterygota</taxon>
        <taxon>Neoptera</taxon>
        <taxon>Endopterygota</taxon>
        <taxon>Lepidoptera</taxon>
        <taxon>Glossata</taxon>
        <taxon>Ditrysia</taxon>
        <taxon>Papilionoidea</taxon>
        <taxon>Pieridae</taxon>
        <taxon>Pierinae</taxon>
        <taxon>Leptosia</taxon>
    </lineage>
</organism>
<proteinExistence type="predicted"/>
<feature type="compositionally biased region" description="Low complexity" evidence="1">
    <location>
        <begin position="109"/>
        <end position="127"/>
    </location>
</feature>
<feature type="region of interest" description="Disordered" evidence="1">
    <location>
        <begin position="991"/>
        <end position="1079"/>
    </location>
</feature>
<feature type="region of interest" description="Disordered" evidence="1">
    <location>
        <begin position="102"/>
        <end position="127"/>
    </location>
</feature>
<feature type="region of interest" description="Disordered" evidence="1">
    <location>
        <begin position="788"/>
        <end position="858"/>
    </location>
</feature>
<feature type="region of interest" description="Disordered" evidence="1">
    <location>
        <begin position="283"/>
        <end position="307"/>
    </location>
</feature>
<evidence type="ECO:0000313" key="3">
    <source>
        <dbReference type="Proteomes" id="UP001497472"/>
    </source>
</evidence>
<gene>
    <name evidence="2" type="ORF">LNINA_LOCUS6354</name>
</gene>
<dbReference type="EMBL" id="CAVLEF010000008">
    <property type="protein sequence ID" value="CAK1546838.1"/>
    <property type="molecule type" value="Genomic_DNA"/>
</dbReference>
<reference evidence="2 3" key="1">
    <citation type="submission" date="2023-11" db="EMBL/GenBank/DDBJ databases">
        <authorList>
            <person name="Okamura Y."/>
        </authorList>
    </citation>
    <scope>NUCLEOTIDE SEQUENCE [LARGE SCALE GENOMIC DNA]</scope>
</reference>
<evidence type="ECO:0000256" key="1">
    <source>
        <dbReference type="SAM" id="MobiDB-lite"/>
    </source>
</evidence>
<name>A0AAV1JEB2_9NEOP</name>
<feature type="compositionally biased region" description="Basic and acidic residues" evidence="1">
    <location>
        <begin position="788"/>
        <end position="801"/>
    </location>
</feature>
<protein>
    <submittedName>
        <fullName evidence="2">Uncharacterized protein</fullName>
    </submittedName>
</protein>
<keyword evidence="3" id="KW-1185">Reference proteome</keyword>
<comment type="caution">
    <text evidence="2">The sequence shown here is derived from an EMBL/GenBank/DDBJ whole genome shotgun (WGS) entry which is preliminary data.</text>
</comment>
<accession>A0AAV1JEB2</accession>
<feature type="compositionally biased region" description="Low complexity" evidence="1">
    <location>
        <begin position="283"/>
        <end position="295"/>
    </location>
</feature>
<feature type="compositionally biased region" description="Polar residues" evidence="1">
    <location>
        <begin position="193"/>
        <end position="235"/>
    </location>
</feature>
<dbReference type="Proteomes" id="UP001497472">
    <property type="component" value="Unassembled WGS sequence"/>
</dbReference>
<feature type="region of interest" description="Disordered" evidence="1">
    <location>
        <begin position="183"/>
        <end position="237"/>
    </location>
</feature>